<feature type="compositionally biased region" description="Polar residues" evidence="1">
    <location>
        <begin position="1"/>
        <end position="15"/>
    </location>
</feature>
<comment type="caution">
    <text evidence="2">The sequence shown here is derived from an EMBL/GenBank/DDBJ whole genome shotgun (WGS) entry which is preliminary data.</text>
</comment>
<gene>
    <name evidence="2" type="ORF">XAT740_LOCUS40360</name>
</gene>
<accession>A0A815U1F9</accession>
<dbReference type="AlphaFoldDB" id="A0A815U1F9"/>
<keyword evidence="3" id="KW-1185">Reference proteome</keyword>
<organism evidence="2 3">
    <name type="scientific">Adineta ricciae</name>
    <name type="common">Rotifer</name>
    <dbReference type="NCBI Taxonomy" id="249248"/>
    <lineage>
        <taxon>Eukaryota</taxon>
        <taxon>Metazoa</taxon>
        <taxon>Spiralia</taxon>
        <taxon>Gnathifera</taxon>
        <taxon>Rotifera</taxon>
        <taxon>Eurotatoria</taxon>
        <taxon>Bdelloidea</taxon>
        <taxon>Adinetida</taxon>
        <taxon>Adinetidae</taxon>
        <taxon>Adineta</taxon>
    </lineage>
</organism>
<evidence type="ECO:0000256" key="1">
    <source>
        <dbReference type="SAM" id="MobiDB-lite"/>
    </source>
</evidence>
<sequence>MSDLTSQTSSSNTGVKRSAADDLDEQTKKIKIETPTLERKCSVQPVAKNVPTNFVSARTLMNAPTPEISDEELLAFTLEFERKHSIN</sequence>
<dbReference type="EMBL" id="CAJNOR010004583">
    <property type="protein sequence ID" value="CAF1513560.1"/>
    <property type="molecule type" value="Genomic_DNA"/>
</dbReference>
<evidence type="ECO:0000313" key="2">
    <source>
        <dbReference type="EMBL" id="CAF1513560.1"/>
    </source>
</evidence>
<dbReference type="Proteomes" id="UP000663828">
    <property type="component" value="Unassembled WGS sequence"/>
</dbReference>
<protein>
    <submittedName>
        <fullName evidence="2">Uncharacterized protein</fullName>
    </submittedName>
</protein>
<proteinExistence type="predicted"/>
<evidence type="ECO:0000313" key="3">
    <source>
        <dbReference type="Proteomes" id="UP000663828"/>
    </source>
</evidence>
<name>A0A815U1F9_ADIRI</name>
<reference evidence="2" key="1">
    <citation type="submission" date="2021-02" db="EMBL/GenBank/DDBJ databases">
        <authorList>
            <person name="Nowell W R."/>
        </authorList>
    </citation>
    <scope>NUCLEOTIDE SEQUENCE</scope>
</reference>
<feature type="region of interest" description="Disordered" evidence="1">
    <location>
        <begin position="1"/>
        <end position="28"/>
    </location>
</feature>